<comment type="caution">
    <text evidence="2">The sequence shown here is derived from an EMBL/GenBank/DDBJ whole genome shotgun (WGS) entry which is preliminary data.</text>
</comment>
<dbReference type="AlphaFoldDB" id="A0A9D1VP37"/>
<organism evidence="2 3">
    <name type="scientific">Candidatus Blautia pullistercoris</name>
    <dbReference type="NCBI Taxonomy" id="2838499"/>
    <lineage>
        <taxon>Bacteria</taxon>
        <taxon>Bacillati</taxon>
        <taxon>Bacillota</taxon>
        <taxon>Clostridia</taxon>
        <taxon>Lachnospirales</taxon>
        <taxon>Lachnospiraceae</taxon>
        <taxon>Blautia</taxon>
    </lineage>
</organism>
<accession>A0A9D1VP37</accession>
<feature type="region of interest" description="Disordered" evidence="1">
    <location>
        <begin position="259"/>
        <end position="282"/>
    </location>
</feature>
<dbReference type="EMBL" id="DXFG01000331">
    <property type="protein sequence ID" value="HIX39025.1"/>
    <property type="molecule type" value="Genomic_DNA"/>
</dbReference>
<feature type="compositionally biased region" description="Basic and acidic residues" evidence="1">
    <location>
        <begin position="261"/>
        <end position="277"/>
    </location>
</feature>
<proteinExistence type="predicted"/>
<evidence type="ECO:0000256" key="1">
    <source>
        <dbReference type="SAM" id="MobiDB-lite"/>
    </source>
</evidence>
<reference evidence="2" key="2">
    <citation type="submission" date="2021-04" db="EMBL/GenBank/DDBJ databases">
        <authorList>
            <person name="Gilroy R."/>
        </authorList>
    </citation>
    <scope>NUCLEOTIDE SEQUENCE</scope>
    <source>
        <strain evidence="2">ChiHjej12B11-1927</strain>
    </source>
</reference>
<name>A0A9D1VP37_9FIRM</name>
<evidence type="ECO:0000313" key="2">
    <source>
        <dbReference type="EMBL" id="HIX39025.1"/>
    </source>
</evidence>
<protein>
    <submittedName>
        <fullName evidence="2">Uncharacterized protein</fullName>
    </submittedName>
</protein>
<dbReference type="Proteomes" id="UP000824230">
    <property type="component" value="Unassembled WGS sequence"/>
</dbReference>
<dbReference type="Gene3D" id="3.90.70.10">
    <property type="entry name" value="Cysteine proteinases"/>
    <property type="match status" value="1"/>
</dbReference>
<gene>
    <name evidence="2" type="ORF">H9738_14355</name>
</gene>
<evidence type="ECO:0000313" key="3">
    <source>
        <dbReference type="Proteomes" id="UP000824230"/>
    </source>
</evidence>
<sequence length="387" mass="44143">MGSFFSVKQERLSKESLRFCEYGRQIKGISSGVENVRQRLWEMQGSMKVLSRQTAVSIQTLYSLAETAKLMGNALGKAASQYVSTEKSILQNGTNTENRHEETSQETADKFVDDGSWWSEFRKFIHWGTPVEEDKIDSVVFDDEGDYGGDQGDPQSQWGFWSEKEDLYEIVKEHYPDYSDKEIAVLLRRLNSEGCSYVSFLNTLFAAYEGREAEFEQTFGFPMYKDGDLNYNELLVDYYCSTDNHIPGDDGDMIDSFEDYSSERDGEKSGYDIKKDTSGSGANPEEVIYRAQRYLDDKGVEANIVTRTDITTENFQEFAEDGYVVINYYDGPIQDINGDTVQFIDGGHAMTITGVTSDGRYIVSSWGEKYYLDPDQGDMCYTYIQFE</sequence>
<reference evidence="2" key="1">
    <citation type="journal article" date="2021" name="PeerJ">
        <title>Extensive microbial diversity within the chicken gut microbiome revealed by metagenomics and culture.</title>
        <authorList>
            <person name="Gilroy R."/>
            <person name="Ravi A."/>
            <person name="Getino M."/>
            <person name="Pursley I."/>
            <person name="Horton D.L."/>
            <person name="Alikhan N.F."/>
            <person name="Baker D."/>
            <person name="Gharbi K."/>
            <person name="Hall N."/>
            <person name="Watson M."/>
            <person name="Adriaenssens E.M."/>
            <person name="Foster-Nyarko E."/>
            <person name="Jarju S."/>
            <person name="Secka A."/>
            <person name="Antonio M."/>
            <person name="Oren A."/>
            <person name="Chaudhuri R.R."/>
            <person name="La Ragione R."/>
            <person name="Hildebrand F."/>
            <person name="Pallen M.J."/>
        </authorList>
    </citation>
    <scope>NUCLEOTIDE SEQUENCE</scope>
    <source>
        <strain evidence="2">ChiHjej12B11-1927</strain>
    </source>
</reference>